<evidence type="ECO:0000313" key="3">
    <source>
        <dbReference type="EMBL" id="KAG7162557.1"/>
    </source>
</evidence>
<gene>
    <name evidence="3" type="ORF">Hamer_G008121</name>
</gene>
<keyword evidence="4" id="KW-1185">Reference proteome</keyword>
<dbReference type="Proteomes" id="UP000747542">
    <property type="component" value="Unassembled WGS sequence"/>
</dbReference>
<keyword evidence="2" id="KW-1133">Transmembrane helix</keyword>
<dbReference type="GO" id="GO:0016020">
    <property type="term" value="C:membrane"/>
    <property type="evidence" value="ECO:0007669"/>
    <property type="project" value="TreeGrafter"/>
</dbReference>
<comment type="caution">
    <text evidence="3">The sequence shown here is derived from an EMBL/GenBank/DDBJ whole genome shotgun (WGS) entry which is preliminary data.</text>
</comment>
<evidence type="ECO:0000256" key="2">
    <source>
        <dbReference type="SAM" id="Phobius"/>
    </source>
</evidence>
<evidence type="ECO:0000256" key="1">
    <source>
        <dbReference type="SAM" id="MobiDB-lite"/>
    </source>
</evidence>
<reference evidence="3" key="1">
    <citation type="journal article" date="2021" name="Sci. Adv.">
        <title>The American lobster genome reveals insights on longevity, neural, and immune adaptations.</title>
        <authorList>
            <person name="Polinski J.M."/>
            <person name="Zimin A.V."/>
            <person name="Clark K.F."/>
            <person name="Kohn A.B."/>
            <person name="Sadowski N."/>
            <person name="Timp W."/>
            <person name="Ptitsyn A."/>
            <person name="Khanna P."/>
            <person name="Romanova D.Y."/>
            <person name="Williams P."/>
            <person name="Greenwood S.J."/>
            <person name="Moroz L.L."/>
            <person name="Walt D.R."/>
            <person name="Bodnar A.G."/>
        </authorList>
    </citation>
    <scope>NUCLEOTIDE SEQUENCE</scope>
    <source>
        <strain evidence="3">GMGI-L3</strain>
    </source>
</reference>
<protein>
    <submittedName>
        <fullName evidence="3">UPF0764 protein C16orf89-like 1</fullName>
    </submittedName>
</protein>
<accession>A0A8J5JQD8</accession>
<feature type="region of interest" description="Disordered" evidence="1">
    <location>
        <begin position="234"/>
        <end position="258"/>
    </location>
</feature>
<dbReference type="InterPro" id="IPR031751">
    <property type="entry name" value="DUF4735"/>
</dbReference>
<dbReference type="GO" id="GO:0005829">
    <property type="term" value="C:cytosol"/>
    <property type="evidence" value="ECO:0007669"/>
    <property type="project" value="TreeGrafter"/>
</dbReference>
<evidence type="ECO:0000313" key="4">
    <source>
        <dbReference type="Proteomes" id="UP000747542"/>
    </source>
</evidence>
<dbReference type="Pfam" id="PF15882">
    <property type="entry name" value="DUF4735"/>
    <property type="match status" value="2"/>
</dbReference>
<dbReference type="EMBL" id="JAHLQT010027705">
    <property type="protein sequence ID" value="KAG7162557.1"/>
    <property type="molecule type" value="Genomic_DNA"/>
</dbReference>
<organism evidence="3 4">
    <name type="scientific">Homarus americanus</name>
    <name type="common">American lobster</name>
    <dbReference type="NCBI Taxonomy" id="6706"/>
    <lineage>
        <taxon>Eukaryota</taxon>
        <taxon>Metazoa</taxon>
        <taxon>Ecdysozoa</taxon>
        <taxon>Arthropoda</taxon>
        <taxon>Crustacea</taxon>
        <taxon>Multicrustacea</taxon>
        <taxon>Malacostraca</taxon>
        <taxon>Eumalacostraca</taxon>
        <taxon>Eucarida</taxon>
        <taxon>Decapoda</taxon>
        <taxon>Pleocyemata</taxon>
        <taxon>Astacidea</taxon>
        <taxon>Nephropoidea</taxon>
        <taxon>Nephropidae</taxon>
        <taxon>Homarus</taxon>
    </lineage>
</organism>
<dbReference type="PANTHER" id="PTHR33539">
    <property type="entry name" value="UPF0764 PROTEIN C16ORF89"/>
    <property type="match status" value="1"/>
</dbReference>
<feature type="compositionally biased region" description="Basic and acidic residues" evidence="1">
    <location>
        <begin position="241"/>
        <end position="258"/>
    </location>
</feature>
<sequence>MRRKKGEIFKTPGSRFQRVDSGLRDIRVRAAAEQYGRTGATVQSLFTHHSLLTHSSSATTLPRYQEIPQLAGGVMASSCVALLLLVAAGHISPLITTPLHEIASRHVEASYPELLLSEKSETVSGLTVARQLFPFTFDDLRLSHSEAEGRVHVNADSLIKPTLDVPQQPAMIGFLETERARLLKPLTDRLQEPVIRVLPQIDRYILLRPSKGELYQAKRADLLKPPANIAQDSAAGVPVKPADDQHRSDAEDVPKTEREGLLQPDTETLDRVMMACLRVIRYFSGHVTQMNLDAVIGTRIAEAQFRLVMEALEGDKYSTGKMSVEEARADIHTIMKEAARLSSEGQVFIMKADPTYYSQLGALLDAGFWEVPLTTRHLNTSALTLPHNPLPVLSGEEQLVENQSDQCVAEELNGERGRTLGRRETAGAREGRQQNVHGDGQCAVSQECWERMTAPGYSSYSLTHQVFYLIIGIQAGCGHQLERLAGAGGVAHLLSQLCAAVLFEAVTISEADFPTNRRALCGILGYRDFFRKDWLARVLSWQRDSGCFGDAQVFAGHHSKPPTTHIRVRREERPMAGHCLAHRSAVALGYLSLFVRFLTTDILL</sequence>
<dbReference type="PANTHER" id="PTHR33539:SF1">
    <property type="entry name" value="UPF0764 PROTEIN C16ORF89"/>
    <property type="match status" value="1"/>
</dbReference>
<keyword evidence="2" id="KW-0812">Transmembrane</keyword>
<keyword evidence="2" id="KW-0472">Membrane</keyword>
<feature type="transmembrane region" description="Helical" evidence="2">
    <location>
        <begin position="70"/>
        <end position="91"/>
    </location>
</feature>
<dbReference type="AlphaFoldDB" id="A0A8J5JQD8"/>
<proteinExistence type="predicted"/>
<name>A0A8J5JQD8_HOMAM</name>